<keyword evidence="4" id="KW-0804">Transcription</keyword>
<organism evidence="6 7">
    <name type="scientific">Nitrospirillum iridis</name>
    <dbReference type="NCBI Taxonomy" id="765888"/>
    <lineage>
        <taxon>Bacteria</taxon>
        <taxon>Pseudomonadati</taxon>
        <taxon>Pseudomonadota</taxon>
        <taxon>Alphaproteobacteria</taxon>
        <taxon>Rhodospirillales</taxon>
        <taxon>Azospirillaceae</taxon>
        <taxon>Nitrospirillum</taxon>
    </lineage>
</organism>
<keyword evidence="2" id="KW-0805">Transcription regulation</keyword>
<sequence>MTRIEPGWELYRSFLAVLREGSLSAAGRVLGLTQPTIGRHVEELERALGAALFTRSPQGLTATETALELRPHTEVMESAAAALLRVASGPAGEVQGSVRVTASEVVGVEVLPPILAAFRRDHPKVAVELSLSNETEDLLRRDADIAVRMVRPTQGALVARHLGVIALGLHAHRRYLDAYGAPATWDDLASHSLIGFDTETAAIRALRAQGRYFGREHFAFRADSDVAQLAAIRAGIGIGICQVGVARRDPDLVHLLPGTLGFDLDTWLVMHPDLKSSRRVRLLYDHLAQGLAAHIRAGGDGGRRVWARRGVKSRCRRRGMKGSALPAVSAWKKTATANMRFSNSG</sequence>
<dbReference type="GO" id="GO:0043565">
    <property type="term" value="F:sequence-specific DNA binding"/>
    <property type="evidence" value="ECO:0007669"/>
    <property type="project" value="TreeGrafter"/>
</dbReference>
<dbReference type="SUPFAM" id="SSF46785">
    <property type="entry name" value="Winged helix' DNA-binding domain"/>
    <property type="match status" value="1"/>
</dbReference>
<evidence type="ECO:0000313" key="6">
    <source>
        <dbReference type="EMBL" id="MBB6255022.1"/>
    </source>
</evidence>
<dbReference type="Gene3D" id="3.40.190.290">
    <property type="match status" value="1"/>
</dbReference>
<evidence type="ECO:0000259" key="5">
    <source>
        <dbReference type="PROSITE" id="PS50931"/>
    </source>
</evidence>
<protein>
    <submittedName>
        <fullName evidence="6">DNA-binding transcriptional LysR family regulator</fullName>
    </submittedName>
</protein>
<evidence type="ECO:0000313" key="7">
    <source>
        <dbReference type="Proteomes" id="UP000539175"/>
    </source>
</evidence>
<dbReference type="InterPro" id="IPR036388">
    <property type="entry name" value="WH-like_DNA-bd_sf"/>
</dbReference>
<dbReference type="EMBL" id="JACIIZ010000023">
    <property type="protein sequence ID" value="MBB6255022.1"/>
    <property type="molecule type" value="Genomic_DNA"/>
</dbReference>
<dbReference type="InterPro" id="IPR000847">
    <property type="entry name" value="LysR_HTH_N"/>
</dbReference>
<dbReference type="SUPFAM" id="SSF53850">
    <property type="entry name" value="Periplasmic binding protein-like II"/>
    <property type="match status" value="1"/>
</dbReference>
<dbReference type="GO" id="GO:0003700">
    <property type="term" value="F:DNA-binding transcription factor activity"/>
    <property type="evidence" value="ECO:0007669"/>
    <property type="project" value="InterPro"/>
</dbReference>
<dbReference type="InterPro" id="IPR036390">
    <property type="entry name" value="WH_DNA-bd_sf"/>
</dbReference>
<name>A0A7X0B3F1_9PROT</name>
<dbReference type="RefSeq" id="WP_184807543.1">
    <property type="nucleotide sequence ID" value="NZ_JACIIZ010000023.1"/>
</dbReference>
<feature type="domain" description="HTH lysR-type" evidence="5">
    <location>
        <begin position="12"/>
        <end position="63"/>
    </location>
</feature>
<dbReference type="PROSITE" id="PS50931">
    <property type="entry name" value="HTH_LYSR"/>
    <property type="match status" value="1"/>
</dbReference>
<accession>A0A7X0B3F1</accession>
<keyword evidence="3 6" id="KW-0238">DNA-binding</keyword>
<comment type="similarity">
    <text evidence="1">Belongs to the LysR transcriptional regulatory family.</text>
</comment>
<evidence type="ECO:0000256" key="4">
    <source>
        <dbReference type="ARBA" id="ARBA00023163"/>
    </source>
</evidence>
<dbReference type="PRINTS" id="PR00039">
    <property type="entry name" value="HTHLYSR"/>
</dbReference>
<dbReference type="PANTHER" id="PTHR30537">
    <property type="entry name" value="HTH-TYPE TRANSCRIPTIONAL REGULATOR"/>
    <property type="match status" value="1"/>
</dbReference>
<dbReference type="Pfam" id="PF03466">
    <property type="entry name" value="LysR_substrate"/>
    <property type="match status" value="1"/>
</dbReference>
<comment type="caution">
    <text evidence="6">The sequence shown here is derived from an EMBL/GenBank/DDBJ whole genome shotgun (WGS) entry which is preliminary data.</text>
</comment>
<gene>
    <name evidence="6" type="ORF">FHS74_005618</name>
</gene>
<dbReference type="PANTHER" id="PTHR30537:SF3">
    <property type="entry name" value="TRANSCRIPTIONAL REGULATORY PROTEIN"/>
    <property type="match status" value="1"/>
</dbReference>
<evidence type="ECO:0000256" key="1">
    <source>
        <dbReference type="ARBA" id="ARBA00009437"/>
    </source>
</evidence>
<dbReference type="GO" id="GO:0006351">
    <property type="term" value="P:DNA-templated transcription"/>
    <property type="evidence" value="ECO:0007669"/>
    <property type="project" value="TreeGrafter"/>
</dbReference>
<dbReference type="AlphaFoldDB" id="A0A7X0B3F1"/>
<dbReference type="InterPro" id="IPR058163">
    <property type="entry name" value="LysR-type_TF_proteobact-type"/>
</dbReference>
<dbReference type="Pfam" id="PF00126">
    <property type="entry name" value="HTH_1"/>
    <property type="match status" value="1"/>
</dbReference>
<dbReference type="InterPro" id="IPR005119">
    <property type="entry name" value="LysR_subst-bd"/>
</dbReference>
<proteinExistence type="inferred from homology"/>
<evidence type="ECO:0000256" key="3">
    <source>
        <dbReference type="ARBA" id="ARBA00023125"/>
    </source>
</evidence>
<reference evidence="6 7" key="1">
    <citation type="submission" date="2020-08" db="EMBL/GenBank/DDBJ databases">
        <title>Genomic Encyclopedia of Type Strains, Phase IV (KMG-IV): sequencing the most valuable type-strain genomes for metagenomic binning, comparative biology and taxonomic classification.</title>
        <authorList>
            <person name="Goeker M."/>
        </authorList>
    </citation>
    <scope>NUCLEOTIDE SEQUENCE [LARGE SCALE GENOMIC DNA]</scope>
    <source>
        <strain evidence="6 7">DSM 22198</strain>
    </source>
</reference>
<dbReference type="Proteomes" id="UP000539175">
    <property type="component" value="Unassembled WGS sequence"/>
</dbReference>
<keyword evidence="7" id="KW-1185">Reference proteome</keyword>
<evidence type="ECO:0000256" key="2">
    <source>
        <dbReference type="ARBA" id="ARBA00023015"/>
    </source>
</evidence>
<dbReference type="Gene3D" id="1.10.10.10">
    <property type="entry name" value="Winged helix-like DNA-binding domain superfamily/Winged helix DNA-binding domain"/>
    <property type="match status" value="1"/>
</dbReference>